<keyword evidence="2" id="KW-1185">Reference proteome</keyword>
<dbReference type="EMBL" id="JAUTXU010000123">
    <property type="protein sequence ID" value="KAK3706111.1"/>
    <property type="molecule type" value="Genomic_DNA"/>
</dbReference>
<accession>A0ACC3MXS5</accession>
<gene>
    <name evidence="1" type="ORF">LTR37_012938</name>
</gene>
<comment type="caution">
    <text evidence="1">The sequence shown here is derived from an EMBL/GenBank/DDBJ whole genome shotgun (WGS) entry which is preliminary data.</text>
</comment>
<protein>
    <submittedName>
        <fullName evidence="1">Uncharacterized protein</fullName>
    </submittedName>
</protein>
<evidence type="ECO:0000313" key="2">
    <source>
        <dbReference type="Proteomes" id="UP001281147"/>
    </source>
</evidence>
<evidence type="ECO:0000313" key="1">
    <source>
        <dbReference type="EMBL" id="KAK3706111.1"/>
    </source>
</evidence>
<sequence>MSTHDRGYQIALEEGKKGLAEGGIPVGACIVGADGKVLGRGRNTEVRQRPSILITAYPSQHIKAQRCIRPCPAVQCALAPPYGWYKKPIVFARAMLTTSRLIDRFGVKRVVVGDRVNYRGPQETLEQAGIEVVVLDTEECIDLTKQLIEKSPEKWYGLIQDK</sequence>
<proteinExistence type="predicted"/>
<organism evidence="1 2">
    <name type="scientific">Vermiconidia calcicola</name>
    <dbReference type="NCBI Taxonomy" id="1690605"/>
    <lineage>
        <taxon>Eukaryota</taxon>
        <taxon>Fungi</taxon>
        <taxon>Dikarya</taxon>
        <taxon>Ascomycota</taxon>
        <taxon>Pezizomycotina</taxon>
        <taxon>Dothideomycetes</taxon>
        <taxon>Dothideomycetidae</taxon>
        <taxon>Mycosphaerellales</taxon>
        <taxon>Extremaceae</taxon>
        <taxon>Vermiconidia</taxon>
    </lineage>
</organism>
<name>A0ACC3MXS5_9PEZI</name>
<dbReference type="Proteomes" id="UP001281147">
    <property type="component" value="Unassembled WGS sequence"/>
</dbReference>
<reference evidence="1" key="1">
    <citation type="submission" date="2023-07" db="EMBL/GenBank/DDBJ databases">
        <title>Black Yeasts Isolated from many extreme environments.</title>
        <authorList>
            <person name="Coleine C."/>
            <person name="Stajich J.E."/>
            <person name="Selbmann L."/>
        </authorList>
    </citation>
    <scope>NUCLEOTIDE SEQUENCE</scope>
    <source>
        <strain evidence="1">CCFEE 5714</strain>
    </source>
</reference>